<comment type="similarity">
    <text evidence="2 8">Belongs to the glycosyl hydrolase 17 family.</text>
</comment>
<accession>A0A7J7E1S3</accession>
<reference evidence="10 11" key="1">
    <citation type="journal article" date="2020" name="Nat. Commun.">
        <title>Genome of Tripterygium wilfordii and identification of cytochrome P450 involved in triptolide biosynthesis.</title>
        <authorList>
            <person name="Tu L."/>
            <person name="Su P."/>
            <person name="Zhang Z."/>
            <person name="Gao L."/>
            <person name="Wang J."/>
            <person name="Hu T."/>
            <person name="Zhou J."/>
            <person name="Zhang Y."/>
            <person name="Zhao Y."/>
            <person name="Liu Y."/>
            <person name="Song Y."/>
            <person name="Tong Y."/>
            <person name="Lu Y."/>
            <person name="Yang J."/>
            <person name="Xu C."/>
            <person name="Jia M."/>
            <person name="Peters R.J."/>
            <person name="Huang L."/>
            <person name="Gao W."/>
        </authorList>
    </citation>
    <scope>NUCLEOTIDE SEQUENCE [LARGE SCALE GENOMIC DNA]</scope>
    <source>
        <strain evidence="11">cv. XIE 37</strain>
        <tissue evidence="10">Leaf</tissue>
    </source>
</reference>
<dbReference type="Gene3D" id="3.20.20.80">
    <property type="entry name" value="Glycosidases"/>
    <property type="match status" value="1"/>
</dbReference>
<dbReference type="InterPro" id="IPR017853">
    <property type="entry name" value="GH"/>
</dbReference>
<evidence type="ECO:0000256" key="8">
    <source>
        <dbReference type="RuleBase" id="RU004335"/>
    </source>
</evidence>
<dbReference type="Pfam" id="PF00332">
    <property type="entry name" value="Glyco_hydro_17"/>
    <property type="match status" value="1"/>
</dbReference>
<name>A0A7J7E1S3_TRIWF</name>
<evidence type="ECO:0000313" key="11">
    <source>
        <dbReference type="Proteomes" id="UP000593562"/>
    </source>
</evidence>
<evidence type="ECO:0000256" key="1">
    <source>
        <dbReference type="ARBA" id="ARBA00000382"/>
    </source>
</evidence>
<dbReference type="EC" id="3.2.1.39" evidence="3"/>
<evidence type="ECO:0000313" key="10">
    <source>
        <dbReference type="EMBL" id="KAF5752545.1"/>
    </source>
</evidence>
<dbReference type="GO" id="GO:0005975">
    <property type="term" value="P:carbohydrate metabolic process"/>
    <property type="evidence" value="ECO:0007669"/>
    <property type="project" value="InterPro"/>
</dbReference>
<keyword evidence="5 9" id="KW-0326">Glycosidase</keyword>
<evidence type="ECO:0000256" key="6">
    <source>
        <dbReference type="ARBA" id="ARBA00033335"/>
    </source>
</evidence>
<sequence>MQPIPTHNRLTGSLLLVSRAYKSPLTNLLSLKKLPAMKASFVPLFLTVLLSLFHGSFSLPTTIGVTYTTPPPTATTTNTPKLPPERIAATISGLHLQAVRLPESAPSLVRAFAFVNTSLLLTIPNQLVPSLAFNRSNALGWVYRHVLPFYPRSRISMVSVGNDFLANAPDLSPYLLPAIRNVQLALRDLGIKKIAVSTIFSFINIIAMPFPPSSATFQAPIGDYVIRPFLQFLEETNSSFLVNVYPYNMYRLNSDIPIGFALFQDHPFNFRDDLVTGVRYRNLFDMMVDAVITAMAVAGHESIQVIVAETGWPSFGGDAVEADATTAYAEMYLKGLLRHLRSGVGTPLRKEGVAEVYIYELVDTEVKQGNRNWGILYPNMTKKYNLDFSSANEIYGHGLSGIVLLIRMGDCDEKLNIASY</sequence>
<organism evidence="10 11">
    <name type="scientific">Tripterygium wilfordii</name>
    <name type="common">Thunder God vine</name>
    <dbReference type="NCBI Taxonomy" id="458696"/>
    <lineage>
        <taxon>Eukaryota</taxon>
        <taxon>Viridiplantae</taxon>
        <taxon>Streptophyta</taxon>
        <taxon>Embryophyta</taxon>
        <taxon>Tracheophyta</taxon>
        <taxon>Spermatophyta</taxon>
        <taxon>Magnoliopsida</taxon>
        <taxon>eudicotyledons</taxon>
        <taxon>Gunneridae</taxon>
        <taxon>Pentapetalae</taxon>
        <taxon>rosids</taxon>
        <taxon>fabids</taxon>
        <taxon>Celastrales</taxon>
        <taxon>Celastraceae</taxon>
        <taxon>Tripterygium</taxon>
    </lineage>
</organism>
<dbReference type="InParanoid" id="A0A7J7E1S3"/>
<evidence type="ECO:0000256" key="9">
    <source>
        <dbReference type="RuleBase" id="RU004336"/>
    </source>
</evidence>
<protein>
    <recommendedName>
        <fullName evidence="3">glucan endo-1,3-beta-D-glucosidase</fullName>
        <ecNumber evidence="3">3.2.1.39</ecNumber>
    </recommendedName>
    <alternativeName>
        <fullName evidence="6">(1-&gt;3)-beta-glucan endohydrolase</fullName>
    </alternativeName>
    <alternativeName>
        <fullName evidence="7">Beta-1,3-endoglucanase</fullName>
    </alternativeName>
</protein>
<dbReference type="GO" id="GO:0042973">
    <property type="term" value="F:glucan endo-1,3-beta-D-glucosidase activity"/>
    <property type="evidence" value="ECO:0007669"/>
    <property type="project" value="UniProtKB-EC"/>
</dbReference>
<comment type="catalytic activity">
    <reaction evidence="1">
        <text>Hydrolysis of (1-&gt;3)-beta-D-glucosidic linkages in (1-&gt;3)-beta-D-glucans.</text>
        <dbReference type="EC" id="3.2.1.39"/>
    </reaction>
</comment>
<evidence type="ECO:0000256" key="2">
    <source>
        <dbReference type="ARBA" id="ARBA00008773"/>
    </source>
</evidence>
<dbReference type="AlphaFoldDB" id="A0A7J7E1S3"/>
<dbReference type="PANTHER" id="PTHR32227">
    <property type="entry name" value="GLUCAN ENDO-1,3-BETA-GLUCOSIDASE BG1-RELATED-RELATED"/>
    <property type="match status" value="1"/>
</dbReference>
<comment type="caution">
    <text evidence="10">The sequence shown here is derived from an EMBL/GenBank/DDBJ whole genome shotgun (WGS) entry which is preliminary data.</text>
</comment>
<dbReference type="InterPro" id="IPR000490">
    <property type="entry name" value="Glyco_hydro_17"/>
</dbReference>
<evidence type="ECO:0000256" key="4">
    <source>
        <dbReference type="ARBA" id="ARBA00022801"/>
    </source>
</evidence>
<proteinExistence type="inferred from homology"/>
<dbReference type="Proteomes" id="UP000593562">
    <property type="component" value="Unassembled WGS sequence"/>
</dbReference>
<dbReference type="InterPro" id="IPR044965">
    <property type="entry name" value="Glyco_hydro_17_plant"/>
</dbReference>
<evidence type="ECO:0000256" key="5">
    <source>
        <dbReference type="ARBA" id="ARBA00023295"/>
    </source>
</evidence>
<evidence type="ECO:0000256" key="7">
    <source>
        <dbReference type="ARBA" id="ARBA00033417"/>
    </source>
</evidence>
<gene>
    <name evidence="10" type="ORF">HS088_TW01G00460</name>
</gene>
<keyword evidence="4 9" id="KW-0378">Hydrolase</keyword>
<evidence type="ECO:0000256" key="3">
    <source>
        <dbReference type="ARBA" id="ARBA00012780"/>
    </source>
</evidence>
<dbReference type="SUPFAM" id="SSF51445">
    <property type="entry name" value="(Trans)glycosidases"/>
    <property type="match status" value="1"/>
</dbReference>
<dbReference type="EMBL" id="JAAARO010000001">
    <property type="protein sequence ID" value="KAF5752545.1"/>
    <property type="molecule type" value="Genomic_DNA"/>
</dbReference>
<keyword evidence="11" id="KW-1185">Reference proteome</keyword>
<dbReference type="PROSITE" id="PS00587">
    <property type="entry name" value="GLYCOSYL_HYDROL_F17"/>
    <property type="match status" value="1"/>
</dbReference>